<evidence type="ECO:0000313" key="2">
    <source>
        <dbReference type="Proteomes" id="UP001148838"/>
    </source>
</evidence>
<keyword evidence="2" id="KW-1185">Reference proteome</keyword>
<dbReference type="EMBL" id="JAJSOF020000019">
    <property type="protein sequence ID" value="KAJ4437788.1"/>
    <property type="molecule type" value="Genomic_DNA"/>
</dbReference>
<proteinExistence type="predicted"/>
<name>A0ABQ8SUB7_PERAM</name>
<sequence length="161" mass="18788">MAKTKFAIKHTDSRIPPLKVGNQWYSTPEQQKVKIFSEQLYQQFQPNPSLDPDFALQIHESLTQPLQISYFGNFFTPGQVRNQIERSPKKKAPGHDLIVQPLFKNFSRKPLVLLTQIYNAFLRLTYFPRQWKHAIVVMIPKPDKDKSNPSNYRPISLLPLL</sequence>
<gene>
    <name evidence="1" type="ORF">ANN_13726</name>
</gene>
<reference evidence="1 2" key="1">
    <citation type="journal article" date="2022" name="Allergy">
        <title>Genome assembly and annotation of Periplaneta americana reveal a comprehensive cockroach allergen profile.</title>
        <authorList>
            <person name="Wang L."/>
            <person name="Xiong Q."/>
            <person name="Saelim N."/>
            <person name="Wang L."/>
            <person name="Nong W."/>
            <person name="Wan A.T."/>
            <person name="Shi M."/>
            <person name="Liu X."/>
            <person name="Cao Q."/>
            <person name="Hui J.H.L."/>
            <person name="Sookrung N."/>
            <person name="Leung T.F."/>
            <person name="Tungtrongchitr A."/>
            <person name="Tsui S.K.W."/>
        </authorList>
    </citation>
    <scope>NUCLEOTIDE SEQUENCE [LARGE SCALE GENOMIC DNA]</scope>
    <source>
        <strain evidence="1">PWHHKU_190912</strain>
    </source>
</reference>
<protein>
    <recommendedName>
        <fullName evidence="3">RNA-directed DNA polymerase</fullName>
    </recommendedName>
</protein>
<accession>A0ABQ8SUB7</accession>
<evidence type="ECO:0000313" key="1">
    <source>
        <dbReference type="EMBL" id="KAJ4437788.1"/>
    </source>
</evidence>
<dbReference type="Proteomes" id="UP001148838">
    <property type="component" value="Unassembled WGS sequence"/>
</dbReference>
<organism evidence="1 2">
    <name type="scientific">Periplaneta americana</name>
    <name type="common">American cockroach</name>
    <name type="synonym">Blatta americana</name>
    <dbReference type="NCBI Taxonomy" id="6978"/>
    <lineage>
        <taxon>Eukaryota</taxon>
        <taxon>Metazoa</taxon>
        <taxon>Ecdysozoa</taxon>
        <taxon>Arthropoda</taxon>
        <taxon>Hexapoda</taxon>
        <taxon>Insecta</taxon>
        <taxon>Pterygota</taxon>
        <taxon>Neoptera</taxon>
        <taxon>Polyneoptera</taxon>
        <taxon>Dictyoptera</taxon>
        <taxon>Blattodea</taxon>
        <taxon>Blattoidea</taxon>
        <taxon>Blattidae</taxon>
        <taxon>Blattinae</taxon>
        <taxon>Periplaneta</taxon>
    </lineage>
</organism>
<evidence type="ECO:0008006" key="3">
    <source>
        <dbReference type="Google" id="ProtNLM"/>
    </source>
</evidence>
<dbReference type="PANTHER" id="PTHR19446">
    <property type="entry name" value="REVERSE TRANSCRIPTASES"/>
    <property type="match status" value="1"/>
</dbReference>
<comment type="caution">
    <text evidence="1">The sequence shown here is derived from an EMBL/GenBank/DDBJ whole genome shotgun (WGS) entry which is preliminary data.</text>
</comment>